<sequence length="81" mass="9816">MENKPFNSFLKEIAELIDQKEDVRLQEMKKLIDKWKVLIECFHQPGRSQAEEYREWCHLKLSVEWIKETVIIEKKSLPQIC</sequence>
<dbReference type="STRING" id="1168035.SAMN05444280_1439"/>
<reference evidence="1 2" key="1">
    <citation type="submission" date="2016-11" db="EMBL/GenBank/DDBJ databases">
        <authorList>
            <person name="Jaros S."/>
            <person name="Januszkiewicz K."/>
            <person name="Wedrychowicz H."/>
        </authorList>
    </citation>
    <scope>NUCLEOTIDE SEQUENCE [LARGE SCALE GENOMIC DNA]</scope>
    <source>
        <strain evidence="1 2">DSM 27063</strain>
    </source>
</reference>
<name>A0A1M6NKE5_9BACT</name>
<gene>
    <name evidence="1" type="ORF">SAMN05444280_1439</name>
</gene>
<accession>A0A1M6NKE5</accession>
<protein>
    <submittedName>
        <fullName evidence="1">Uncharacterized protein</fullName>
    </submittedName>
</protein>
<dbReference type="AlphaFoldDB" id="A0A1M6NKE5"/>
<keyword evidence="2" id="KW-1185">Reference proteome</keyword>
<dbReference type="RefSeq" id="WP_073173555.1">
    <property type="nucleotide sequence ID" value="NZ_FQZE01000043.1"/>
</dbReference>
<organism evidence="1 2">
    <name type="scientific">Tangfeifania diversioriginum</name>
    <dbReference type="NCBI Taxonomy" id="1168035"/>
    <lineage>
        <taxon>Bacteria</taxon>
        <taxon>Pseudomonadati</taxon>
        <taxon>Bacteroidota</taxon>
        <taxon>Bacteroidia</taxon>
        <taxon>Marinilabiliales</taxon>
        <taxon>Prolixibacteraceae</taxon>
        <taxon>Tangfeifania</taxon>
    </lineage>
</organism>
<proteinExistence type="predicted"/>
<dbReference type="EMBL" id="FQZE01000043">
    <property type="protein sequence ID" value="SHJ96002.1"/>
    <property type="molecule type" value="Genomic_DNA"/>
</dbReference>
<dbReference type="Proteomes" id="UP000184050">
    <property type="component" value="Unassembled WGS sequence"/>
</dbReference>
<evidence type="ECO:0000313" key="2">
    <source>
        <dbReference type="Proteomes" id="UP000184050"/>
    </source>
</evidence>
<evidence type="ECO:0000313" key="1">
    <source>
        <dbReference type="EMBL" id="SHJ96002.1"/>
    </source>
</evidence>